<organism evidence="1 2">
    <name type="scientific">Hyphomonas neptunium (strain ATCC 15444)</name>
    <dbReference type="NCBI Taxonomy" id="228405"/>
    <lineage>
        <taxon>Bacteria</taxon>
        <taxon>Pseudomonadati</taxon>
        <taxon>Pseudomonadota</taxon>
        <taxon>Alphaproteobacteria</taxon>
        <taxon>Hyphomonadales</taxon>
        <taxon>Hyphomonadaceae</taxon>
        <taxon>Hyphomonas</taxon>
    </lineage>
</organism>
<accession>Q0BXC9</accession>
<dbReference type="HOGENOM" id="CLU_1445855_0_0_5"/>
<gene>
    <name evidence="1" type="ordered locus">HNE_3189</name>
</gene>
<reference evidence="1 2" key="1">
    <citation type="journal article" date="2006" name="J. Bacteriol.">
        <title>Comparative genomic evidence for a close relationship between the dimorphic prosthecate bacteria Hyphomonas neptunium and Caulobacter crescentus.</title>
        <authorList>
            <person name="Badger J.H."/>
            <person name="Hoover T.R."/>
            <person name="Brun Y.V."/>
            <person name="Weiner R.M."/>
            <person name="Laub M.T."/>
            <person name="Alexandre G."/>
            <person name="Mrazek J."/>
            <person name="Ren Q."/>
            <person name="Paulsen I.T."/>
            <person name="Nelson K.E."/>
            <person name="Khouri H.M."/>
            <person name="Radune D."/>
            <person name="Sosa J."/>
            <person name="Dodson R.J."/>
            <person name="Sullivan S.A."/>
            <person name="Rosovitz M.J."/>
            <person name="Madupu R."/>
            <person name="Brinkac L.M."/>
            <person name="Durkin A.S."/>
            <person name="Daugherty S.C."/>
            <person name="Kothari S.P."/>
            <person name="Giglio M.G."/>
            <person name="Zhou L."/>
            <person name="Haft D.H."/>
            <person name="Selengut J.D."/>
            <person name="Davidsen T.M."/>
            <person name="Yang Q."/>
            <person name="Zafar N."/>
            <person name="Ward N.L."/>
        </authorList>
    </citation>
    <scope>NUCLEOTIDE SEQUENCE [LARGE SCALE GENOMIC DNA]</scope>
    <source>
        <strain evidence="1 2">ATCC 15444</strain>
    </source>
</reference>
<name>Q0BXC9_HYPNA</name>
<keyword evidence="2" id="KW-1185">Reference proteome</keyword>
<proteinExistence type="predicted"/>
<dbReference type="AlphaFoldDB" id="Q0BXC9"/>
<dbReference type="KEGG" id="hne:HNE_3189"/>
<sequence>MPRPELWTRIFALLGALRTLLREAVPELFGNIAGDARAQLVAVTSLVRRYIHVLAADLALPPLPVGAPAKTSNETPTKLQSRREAPFRLTELISPSKGASASDGSDTPFIQWAMMLEAARRLNAVLADPNKHALRLARLLRKRKGETLKEAPVPGHILRRLPPWTDALLCRLDEEARPEAWAGINAQGPPPFCA</sequence>
<dbReference type="STRING" id="228405.HNE_3189"/>
<evidence type="ECO:0000313" key="1">
    <source>
        <dbReference type="EMBL" id="ABI78219.1"/>
    </source>
</evidence>
<dbReference type="EMBL" id="CP000158">
    <property type="protein sequence ID" value="ABI78219.1"/>
    <property type="molecule type" value="Genomic_DNA"/>
</dbReference>
<dbReference type="Proteomes" id="UP000001959">
    <property type="component" value="Chromosome"/>
</dbReference>
<evidence type="ECO:0000313" key="2">
    <source>
        <dbReference type="Proteomes" id="UP000001959"/>
    </source>
</evidence>
<protein>
    <submittedName>
        <fullName evidence="1">Uncharacterized protein</fullName>
    </submittedName>
</protein>